<comment type="caution">
    <text evidence="3">The sequence shown here is derived from an EMBL/GenBank/DDBJ whole genome shotgun (WGS) entry which is preliminary data.</text>
</comment>
<sequence>MRGEDIDAVPRTQHLKPTEQVRGIHSGELFVRLNGSKLCEPQGTLHGAHPFLLKLLHLQDNDKSNVQRLVQPSEAKLAFTRNLRRQIRQRRRKTKERWDAVRDVIKVYNNGNVRAIANHLAPAVNPASSALDRYLQQFQRLEQAYKQQVTSDILHVYALLEAESKYITAWNKREEAKYRDQHALTNMLFQFNSFSFQLESETSGQVRMWRLPVSDPQRKRCVKAATENIKKRFFSSPGQSLEVLEVYKIDNRVLLNSFQNFTNSLSNSLSNSPSKTRSEIKIKVNEETGEPRFLDAQEAEIKVFNRSTLLQNRKDAPGTAAAFRARSKVNNGAPLQFPRRFSRYSTLEEMRTMTATESRREDQLPAVQYLGLCRVAMSKTLRAKDSADAEFPEDPSVGALHFTNEEEYLVRYPDAVVPEFIIQVRIKTPSAPLSVDFSGIIPVSLNSSAPSAASSTFQDFIYGAAFDSPSSTISAFPLALPLSQHQRSFFNQDGPQASLRSRTPRSQQQSEESKTADQQSQIPPETVLANCARQRTQLREDLQRLERLFWARAREVWEEEGIRRGVKIQRDSQHTSDRLQTRTQQLRYELDRLNQMEDELARESFDPPRSRRL</sequence>
<protein>
    <submittedName>
        <fullName evidence="3">Uncharacterized protein</fullName>
    </submittedName>
</protein>
<dbReference type="VEuPathDB" id="FungiDB:PC110_g9514"/>
<dbReference type="EMBL" id="RCMI01000369">
    <property type="protein sequence ID" value="KAG2914636.1"/>
    <property type="molecule type" value="Genomic_DNA"/>
</dbReference>
<keyword evidence="1" id="KW-0175">Coiled coil</keyword>
<name>A0A8T1C8C6_9STRA</name>
<feature type="compositionally biased region" description="Polar residues" evidence="2">
    <location>
        <begin position="490"/>
        <end position="523"/>
    </location>
</feature>
<feature type="region of interest" description="Disordered" evidence="2">
    <location>
        <begin position="490"/>
        <end position="526"/>
    </location>
</feature>
<gene>
    <name evidence="3" type="ORF">PC115_g11625</name>
</gene>
<dbReference type="Proteomes" id="UP000774804">
    <property type="component" value="Unassembled WGS sequence"/>
</dbReference>
<evidence type="ECO:0000313" key="3">
    <source>
        <dbReference type="EMBL" id="KAG2914636.1"/>
    </source>
</evidence>
<proteinExistence type="predicted"/>
<evidence type="ECO:0000256" key="2">
    <source>
        <dbReference type="SAM" id="MobiDB-lite"/>
    </source>
</evidence>
<evidence type="ECO:0000256" key="1">
    <source>
        <dbReference type="SAM" id="Coils"/>
    </source>
</evidence>
<organism evidence="3 4">
    <name type="scientific">Phytophthora cactorum</name>
    <dbReference type="NCBI Taxonomy" id="29920"/>
    <lineage>
        <taxon>Eukaryota</taxon>
        <taxon>Sar</taxon>
        <taxon>Stramenopiles</taxon>
        <taxon>Oomycota</taxon>
        <taxon>Peronosporomycetes</taxon>
        <taxon>Peronosporales</taxon>
        <taxon>Peronosporaceae</taxon>
        <taxon>Phytophthora</taxon>
    </lineage>
</organism>
<evidence type="ECO:0000313" key="4">
    <source>
        <dbReference type="Proteomes" id="UP000774804"/>
    </source>
</evidence>
<feature type="coiled-coil region" evidence="1">
    <location>
        <begin position="576"/>
        <end position="603"/>
    </location>
</feature>
<dbReference type="AlphaFoldDB" id="A0A8T1C8C6"/>
<reference evidence="3" key="1">
    <citation type="submission" date="2018-10" db="EMBL/GenBank/DDBJ databases">
        <title>Effector identification in a new, highly contiguous assembly of the strawberry crown rot pathogen Phytophthora cactorum.</title>
        <authorList>
            <person name="Armitage A.D."/>
            <person name="Nellist C.F."/>
            <person name="Bates H."/>
            <person name="Vickerstaff R.J."/>
            <person name="Harrison R.J."/>
        </authorList>
    </citation>
    <scope>NUCLEOTIDE SEQUENCE</scope>
    <source>
        <strain evidence="3">4032</strain>
    </source>
</reference>
<accession>A0A8T1C8C6</accession>